<comment type="pathway">
    <text evidence="2 14">Porphyrin-containing compound metabolism; heme O biosynthesis; heme O from protoheme: step 1/1.</text>
</comment>
<dbReference type="HAMAP" id="MF_00154">
    <property type="entry name" value="CyoE_CtaB"/>
    <property type="match status" value="1"/>
</dbReference>
<dbReference type="PANTHER" id="PTHR43448">
    <property type="entry name" value="PROTOHEME IX FARNESYLTRANSFERASE, MITOCHONDRIAL"/>
    <property type="match status" value="1"/>
</dbReference>
<dbReference type="PANTHER" id="PTHR43448:SF7">
    <property type="entry name" value="4-HYDROXYBENZOATE SOLANESYLTRANSFERASE"/>
    <property type="match status" value="1"/>
</dbReference>
<evidence type="ECO:0000313" key="15">
    <source>
        <dbReference type="EMBL" id="QBR91054.1"/>
    </source>
</evidence>
<feature type="transmembrane region" description="Helical" evidence="14">
    <location>
        <begin position="152"/>
        <end position="172"/>
    </location>
</feature>
<name>A0A4P7GH47_9ACTN</name>
<comment type="subcellular location">
    <subcellularLocation>
        <location evidence="1 14">Cell membrane</location>
        <topology evidence="1 14">Multi-pass membrane protein</topology>
    </subcellularLocation>
</comment>
<dbReference type="InterPro" id="IPR006369">
    <property type="entry name" value="Protohaem_IX_farnesylTrfase"/>
</dbReference>
<organism evidence="15 16">
    <name type="scientific">Nocardioides euryhalodurans</name>
    <dbReference type="NCBI Taxonomy" id="2518370"/>
    <lineage>
        <taxon>Bacteria</taxon>
        <taxon>Bacillati</taxon>
        <taxon>Actinomycetota</taxon>
        <taxon>Actinomycetes</taxon>
        <taxon>Propionibacteriales</taxon>
        <taxon>Nocardioidaceae</taxon>
        <taxon>Nocardioides</taxon>
    </lineage>
</organism>
<dbReference type="GO" id="GO:0005886">
    <property type="term" value="C:plasma membrane"/>
    <property type="evidence" value="ECO:0007669"/>
    <property type="project" value="UniProtKB-SubCell"/>
</dbReference>
<evidence type="ECO:0000256" key="9">
    <source>
        <dbReference type="ARBA" id="ARBA00023136"/>
    </source>
</evidence>
<evidence type="ECO:0000256" key="6">
    <source>
        <dbReference type="ARBA" id="ARBA00022692"/>
    </source>
</evidence>
<evidence type="ECO:0000256" key="2">
    <source>
        <dbReference type="ARBA" id="ARBA00004919"/>
    </source>
</evidence>
<comment type="catalytic activity">
    <reaction evidence="13 14">
        <text>heme b + (2E,6E)-farnesyl diphosphate + H2O = Fe(II)-heme o + diphosphate</text>
        <dbReference type="Rhea" id="RHEA:28070"/>
        <dbReference type="ChEBI" id="CHEBI:15377"/>
        <dbReference type="ChEBI" id="CHEBI:33019"/>
        <dbReference type="ChEBI" id="CHEBI:60344"/>
        <dbReference type="ChEBI" id="CHEBI:60530"/>
        <dbReference type="ChEBI" id="CHEBI:175763"/>
        <dbReference type="EC" id="2.5.1.141"/>
    </reaction>
</comment>
<gene>
    <name evidence="14" type="primary">ctaB</name>
    <name evidence="15" type="ORF">EXE57_01285</name>
</gene>
<evidence type="ECO:0000256" key="7">
    <source>
        <dbReference type="ARBA" id="ARBA00022989"/>
    </source>
</evidence>
<keyword evidence="16" id="KW-1185">Reference proteome</keyword>
<evidence type="ECO:0000256" key="8">
    <source>
        <dbReference type="ARBA" id="ARBA00023133"/>
    </source>
</evidence>
<dbReference type="AlphaFoldDB" id="A0A4P7GH47"/>
<protein>
    <recommendedName>
        <fullName evidence="11 14">Protoheme IX farnesyltransferase</fullName>
        <ecNumber evidence="3 14">2.5.1.141</ecNumber>
    </recommendedName>
    <alternativeName>
        <fullName evidence="12 14">Heme B farnesyltransferase</fullName>
    </alternativeName>
    <alternativeName>
        <fullName evidence="10 14">Heme O synthase</fullName>
    </alternativeName>
</protein>
<dbReference type="NCBIfam" id="TIGR01473">
    <property type="entry name" value="cyoE_ctaB"/>
    <property type="match status" value="1"/>
</dbReference>
<keyword evidence="9 14" id="KW-0472">Membrane</keyword>
<evidence type="ECO:0000256" key="3">
    <source>
        <dbReference type="ARBA" id="ARBA00012292"/>
    </source>
</evidence>
<feature type="transmembrane region" description="Helical" evidence="14">
    <location>
        <begin position="80"/>
        <end position="104"/>
    </location>
</feature>
<dbReference type="UniPathway" id="UPA00834">
    <property type="reaction ID" value="UER00712"/>
</dbReference>
<accession>A0A4P7GH47</accession>
<evidence type="ECO:0000256" key="10">
    <source>
        <dbReference type="ARBA" id="ARBA00030253"/>
    </source>
</evidence>
<evidence type="ECO:0000256" key="1">
    <source>
        <dbReference type="ARBA" id="ARBA00004651"/>
    </source>
</evidence>
<evidence type="ECO:0000256" key="11">
    <source>
        <dbReference type="ARBA" id="ARBA00040810"/>
    </source>
</evidence>
<feature type="transmembrane region" description="Helical" evidence="14">
    <location>
        <begin position="313"/>
        <end position="330"/>
    </location>
</feature>
<dbReference type="Proteomes" id="UP000294894">
    <property type="component" value="Chromosome"/>
</dbReference>
<evidence type="ECO:0000256" key="12">
    <source>
        <dbReference type="ARBA" id="ARBA00042475"/>
    </source>
</evidence>
<dbReference type="GO" id="GO:0008495">
    <property type="term" value="F:protoheme IX farnesyltransferase activity"/>
    <property type="evidence" value="ECO:0007669"/>
    <property type="project" value="UniProtKB-UniRule"/>
</dbReference>
<evidence type="ECO:0000256" key="14">
    <source>
        <dbReference type="HAMAP-Rule" id="MF_00154"/>
    </source>
</evidence>
<dbReference type="InterPro" id="IPR044878">
    <property type="entry name" value="UbiA_sf"/>
</dbReference>
<feature type="transmembrane region" description="Helical" evidence="14">
    <location>
        <begin position="58"/>
        <end position="74"/>
    </location>
</feature>
<dbReference type="Gene3D" id="1.10.357.140">
    <property type="entry name" value="UbiA prenyltransferase"/>
    <property type="match status" value="1"/>
</dbReference>
<dbReference type="Pfam" id="PF01040">
    <property type="entry name" value="UbiA"/>
    <property type="match status" value="1"/>
</dbReference>
<evidence type="ECO:0000313" key="16">
    <source>
        <dbReference type="Proteomes" id="UP000294894"/>
    </source>
</evidence>
<keyword evidence="8 14" id="KW-0350">Heme biosynthesis</keyword>
<dbReference type="EC" id="2.5.1.141" evidence="3 14"/>
<keyword evidence="6 14" id="KW-0812">Transmembrane</keyword>
<evidence type="ECO:0000256" key="5">
    <source>
        <dbReference type="ARBA" id="ARBA00022679"/>
    </source>
</evidence>
<feature type="transmembrane region" description="Helical" evidence="14">
    <location>
        <begin position="248"/>
        <end position="268"/>
    </location>
</feature>
<dbReference type="InterPro" id="IPR000537">
    <property type="entry name" value="UbiA_prenyltransferase"/>
</dbReference>
<comment type="miscellaneous">
    <text evidence="14">Carbon 2 of the heme B porphyrin ring is defined according to the Fischer nomenclature.</text>
</comment>
<dbReference type="EMBL" id="CP038267">
    <property type="protein sequence ID" value="QBR91054.1"/>
    <property type="molecule type" value="Genomic_DNA"/>
</dbReference>
<feature type="transmembrane region" description="Helical" evidence="14">
    <location>
        <begin position="124"/>
        <end position="146"/>
    </location>
</feature>
<reference evidence="15 16" key="1">
    <citation type="submission" date="2019-03" db="EMBL/GenBank/DDBJ databases">
        <title>Three New Species of Nocardioides, Nocardioides euryhalodurans sp. nov., Nocardioides seonyuensis sp. nov. and Nocardioides eburneoflavus sp. nov., Iolated from Soil.</title>
        <authorList>
            <person name="Roh S.G."/>
            <person name="Lee C."/>
            <person name="Kim M.-K."/>
            <person name="Kim S.B."/>
        </authorList>
    </citation>
    <scope>NUCLEOTIDE SEQUENCE [LARGE SCALE GENOMIC DNA]</scope>
    <source>
        <strain evidence="15 16">MMS17-SY117</strain>
    </source>
</reference>
<sequence length="336" mass="36778">MPRVRLRGASTLPYPRIPVTYVGQSANQPDAAVRRSGTTRASLRDVVGAYVGLTKPRVIELLLLTTVPVMFFAARGVPELGLVAATVIGGTLSSGSASALNCVYDRDIDEQMRRTRRRALPRHVVTPVAATVFGVVLGVLATVVLWTWVNPLSAMLALAAEAFYLVVYTVLLKRRTTQNIVWGGLAGCFPALIGWTAVTGELAWAPVVLFLVVFFWTPPHTWALALRYREDYANVDVPMLPVVARAEVVGRQIVLYSWAMVATSLLLWPVADTGWVYPAAAVVLGAVFLVEAHRMWGRTKGTEDLTLIQPMRLFHSSNLYLSLLFVAVALDPLLTR</sequence>
<feature type="transmembrane region" description="Helical" evidence="14">
    <location>
        <begin position="204"/>
        <end position="228"/>
    </location>
</feature>
<feature type="transmembrane region" description="Helical" evidence="14">
    <location>
        <begin position="274"/>
        <end position="292"/>
    </location>
</feature>
<keyword evidence="4 14" id="KW-1003">Cell membrane</keyword>
<dbReference type="NCBIfam" id="NF003349">
    <property type="entry name" value="PRK04375.1-2"/>
    <property type="match status" value="1"/>
</dbReference>
<dbReference type="CDD" id="cd13957">
    <property type="entry name" value="PT_UbiA_Cox10"/>
    <property type="match status" value="1"/>
</dbReference>
<evidence type="ECO:0000256" key="13">
    <source>
        <dbReference type="ARBA" id="ARBA00047690"/>
    </source>
</evidence>
<keyword evidence="7 14" id="KW-1133">Transmembrane helix</keyword>
<feature type="transmembrane region" description="Helical" evidence="14">
    <location>
        <begin position="179"/>
        <end position="198"/>
    </location>
</feature>
<comment type="similarity">
    <text evidence="14">Belongs to the UbiA prenyltransferase family. Protoheme IX farnesyltransferase subfamily.</text>
</comment>
<evidence type="ECO:0000256" key="4">
    <source>
        <dbReference type="ARBA" id="ARBA00022475"/>
    </source>
</evidence>
<dbReference type="OrthoDB" id="9814417at2"/>
<dbReference type="FunFam" id="1.10.357.140:FF:000001">
    <property type="entry name" value="Protoheme IX farnesyltransferase"/>
    <property type="match status" value="1"/>
</dbReference>
<dbReference type="KEGG" id="noy:EXE57_01285"/>
<proteinExistence type="inferred from homology"/>
<dbReference type="GO" id="GO:0048034">
    <property type="term" value="P:heme O biosynthetic process"/>
    <property type="evidence" value="ECO:0007669"/>
    <property type="project" value="UniProtKB-UniRule"/>
</dbReference>
<keyword evidence="5 14" id="KW-0808">Transferase</keyword>
<comment type="function">
    <text evidence="14">Converts heme B (protoheme IX) to heme O by substitution of the vinyl group on carbon 2 of heme B porphyrin ring with a hydroxyethyl farnesyl side group.</text>
</comment>